<accession>A0A3B3TW11</accession>
<evidence type="ECO:0000313" key="10">
    <source>
        <dbReference type="Ensembl" id="ENSPLAP00000004504.1"/>
    </source>
</evidence>
<dbReference type="GO" id="GO:0004222">
    <property type="term" value="F:metalloendopeptidase activity"/>
    <property type="evidence" value="ECO:0007669"/>
    <property type="project" value="UniProtKB-UniRule"/>
</dbReference>
<keyword evidence="1 6" id="KW-0645">Protease</keyword>
<keyword evidence="4 6" id="KW-0862">Zinc</keyword>
<reference evidence="10" key="1">
    <citation type="submission" date="2025-08" db="UniProtKB">
        <authorList>
            <consortium name="Ensembl"/>
        </authorList>
    </citation>
    <scope>IDENTIFICATION</scope>
</reference>
<feature type="region of interest" description="Disordered" evidence="8">
    <location>
        <begin position="1"/>
        <end position="27"/>
    </location>
</feature>
<evidence type="ECO:0000313" key="11">
    <source>
        <dbReference type="Proteomes" id="UP000261500"/>
    </source>
</evidence>
<proteinExistence type="predicted"/>
<evidence type="ECO:0000256" key="2">
    <source>
        <dbReference type="ARBA" id="ARBA00022723"/>
    </source>
</evidence>
<keyword evidence="5 6" id="KW-0482">Metalloprotease</keyword>
<dbReference type="Gene3D" id="3.40.390.10">
    <property type="entry name" value="Collagenase (Catalytic Domain)"/>
    <property type="match status" value="1"/>
</dbReference>
<keyword evidence="6" id="KW-1015">Disulfide bond</keyword>
<dbReference type="Ensembl" id="ENSPLAT00000009530.1">
    <property type="protein sequence ID" value="ENSPLAP00000004504.1"/>
    <property type="gene ID" value="ENSPLAG00000006319.1"/>
</dbReference>
<feature type="domain" description="Peptidase M12A" evidence="9">
    <location>
        <begin position="60"/>
        <end position="264"/>
    </location>
</feature>
<dbReference type="PANTHER" id="PTHR10127:SF780">
    <property type="entry name" value="METALLOENDOPEPTIDASE"/>
    <property type="match status" value="1"/>
</dbReference>
<dbReference type="PANTHER" id="PTHR10127">
    <property type="entry name" value="DISCOIDIN, CUB, EGF, LAMININ , AND ZINC METALLOPROTEASE DOMAIN CONTAINING"/>
    <property type="match status" value="1"/>
</dbReference>
<protein>
    <recommendedName>
        <fullName evidence="7">Metalloendopeptidase</fullName>
        <ecNumber evidence="7">3.4.24.-</ecNumber>
    </recommendedName>
</protein>
<dbReference type="InterPro" id="IPR001506">
    <property type="entry name" value="Peptidase_M12A"/>
</dbReference>
<dbReference type="InterPro" id="IPR024079">
    <property type="entry name" value="MetalloPept_cat_dom_sf"/>
</dbReference>
<feature type="active site" evidence="6">
    <location>
        <position position="164"/>
    </location>
</feature>
<dbReference type="AlphaFoldDB" id="A0A3B3TW11"/>
<feature type="disulfide bond" evidence="6">
    <location>
        <begin position="108"/>
        <end position="263"/>
    </location>
</feature>
<dbReference type="InterPro" id="IPR006026">
    <property type="entry name" value="Peptidase_Metallo"/>
</dbReference>
<sequence>MTSPSPTLGPGMRTHAPPEAASGPNPDALLTCPTRSPLTSVIETPELLDDIAIPDTRTRNADPCTARGCKWPKSGCFVNVPYEISSDFSQTQRKFIIDGLKRFHGLTCIRFVPRTFRHRDYIHFFSVTLCLPPRCWSYIGRQDGGQKISLQKNGCLYGSTVQHEVLHALGFNHEQVRSDRDKYVWIRYQNIKKGKEHNFDKKQTNNLGTPYDFTSVMEYDNKAFSKNGKPTIVAKCNPNLKFGHAKQMSVNDIARVNKLYKCCKEKQINMSTCRSESPSHFSCLFFRQSEVHGLKTPTSEAAADQKLHQKTN</sequence>
<dbReference type="GeneTree" id="ENSGT00940000163716"/>
<evidence type="ECO:0000256" key="7">
    <source>
        <dbReference type="RuleBase" id="RU361183"/>
    </source>
</evidence>
<keyword evidence="2 6" id="KW-0479">Metal-binding</keyword>
<name>A0A3B3TW11_9TELE</name>
<feature type="binding site" evidence="6">
    <location>
        <position position="163"/>
    </location>
    <ligand>
        <name>Zn(2+)</name>
        <dbReference type="ChEBI" id="CHEBI:29105"/>
        <note>catalytic</note>
    </ligand>
</feature>
<evidence type="ECO:0000259" key="9">
    <source>
        <dbReference type="PROSITE" id="PS51864"/>
    </source>
</evidence>
<organism evidence="10 11">
    <name type="scientific">Poecilia latipinna</name>
    <name type="common">sailfin molly</name>
    <dbReference type="NCBI Taxonomy" id="48699"/>
    <lineage>
        <taxon>Eukaryota</taxon>
        <taxon>Metazoa</taxon>
        <taxon>Chordata</taxon>
        <taxon>Craniata</taxon>
        <taxon>Vertebrata</taxon>
        <taxon>Euteleostomi</taxon>
        <taxon>Actinopterygii</taxon>
        <taxon>Neopterygii</taxon>
        <taxon>Teleostei</taxon>
        <taxon>Neoteleostei</taxon>
        <taxon>Acanthomorphata</taxon>
        <taxon>Ovalentaria</taxon>
        <taxon>Atherinomorphae</taxon>
        <taxon>Cyprinodontiformes</taxon>
        <taxon>Poeciliidae</taxon>
        <taxon>Poeciliinae</taxon>
        <taxon>Poecilia</taxon>
    </lineage>
</organism>
<dbReference type="Pfam" id="PF01400">
    <property type="entry name" value="Astacin"/>
    <property type="match status" value="1"/>
</dbReference>
<dbReference type="EC" id="3.4.24.-" evidence="7"/>
<dbReference type="SMART" id="SM00235">
    <property type="entry name" value="ZnMc"/>
    <property type="match status" value="1"/>
</dbReference>
<comment type="caution">
    <text evidence="6">Lacks conserved residue(s) required for the propagation of feature annotation.</text>
</comment>
<keyword evidence="3 6" id="KW-0378">Hydrolase</keyword>
<dbReference type="Proteomes" id="UP000261500">
    <property type="component" value="Unplaced"/>
</dbReference>
<dbReference type="GO" id="GO:0006508">
    <property type="term" value="P:proteolysis"/>
    <property type="evidence" value="ECO:0007669"/>
    <property type="project" value="UniProtKB-KW"/>
</dbReference>
<evidence type="ECO:0000256" key="3">
    <source>
        <dbReference type="ARBA" id="ARBA00022801"/>
    </source>
</evidence>
<reference evidence="10" key="2">
    <citation type="submission" date="2025-09" db="UniProtKB">
        <authorList>
            <consortium name="Ensembl"/>
        </authorList>
    </citation>
    <scope>IDENTIFICATION</scope>
</reference>
<dbReference type="GO" id="GO:0008270">
    <property type="term" value="F:zinc ion binding"/>
    <property type="evidence" value="ECO:0007669"/>
    <property type="project" value="UniProtKB-UniRule"/>
</dbReference>
<dbReference type="PRINTS" id="PR00480">
    <property type="entry name" value="ASTACIN"/>
</dbReference>
<evidence type="ECO:0000256" key="5">
    <source>
        <dbReference type="ARBA" id="ARBA00023049"/>
    </source>
</evidence>
<dbReference type="PROSITE" id="PS51864">
    <property type="entry name" value="ASTACIN"/>
    <property type="match status" value="1"/>
</dbReference>
<comment type="cofactor">
    <cofactor evidence="6 7">
        <name>Zn(2+)</name>
        <dbReference type="ChEBI" id="CHEBI:29105"/>
    </cofactor>
    <text evidence="6 7">Binds 1 zinc ion per subunit.</text>
</comment>
<feature type="binding site" evidence="6">
    <location>
        <position position="173"/>
    </location>
    <ligand>
        <name>Zn(2+)</name>
        <dbReference type="ChEBI" id="CHEBI:29105"/>
        <note>catalytic</note>
    </ligand>
</feature>
<evidence type="ECO:0000256" key="8">
    <source>
        <dbReference type="SAM" id="MobiDB-lite"/>
    </source>
</evidence>
<evidence type="ECO:0000256" key="4">
    <source>
        <dbReference type="ARBA" id="ARBA00022833"/>
    </source>
</evidence>
<feature type="binding site" evidence="6">
    <location>
        <position position="167"/>
    </location>
    <ligand>
        <name>Zn(2+)</name>
        <dbReference type="ChEBI" id="CHEBI:29105"/>
        <note>catalytic</note>
    </ligand>
</feature>
<evidence type="ECO:0000256" key="1">
    <source>
        <dbReference type="ARBA" id="ARBA00022670"/>
    </source>
</evidence>
<dbReference type="SUPFAM" id="SSF55486">
    <property type="entry name" value="Metalloproteases ('zincins'), catalytic domain"/>
    <property type="match status" value="1"/>
</dbReference>
<keyword evidence="11" id="KW-1185">Reference proteome</keyword>
<dbReference type="STRING" id="48699.ENSPLAP00000004504"/>
<evidence type="ECO:0000256" key="6">
    <source>
        <dbReference type="PROSITE-ProRule" id="PRU01211"/>
    </source>
</evidence>